<keyword evidence="7 9" id="KW-0564">Palmitate</keyword>
<keyword evidence="3 9" id="KW-1134">Transmembrane beta strand</keyword>
<dbReference type="InterPro" id="IPR010131">
    <property type="entry name" value="MdtP/NodT-like"/>
</dbReference>
<dbReference type="InterPro" id="IPR003423">
    <property type="entry name" value="OMP_efflux"/>
</dbReference>
<comment type="subcellular location">
    <subcellularLocation>
        <location evidence="9">Cell membrane</location>
        <topology evidence="9">Lipid-anchor</topology>
    </subcellularLocation>
    <subcellularLocation>
        <location evidence="1">Membrane</location>
    </subcellularLocation>
</comment>
<evidence type="ECO:0000256" key="7">
    <source>
        <dbReference type="ARBA" id="ARBA00023139"/>
    </source>
</evidence>
<gene>
    <name evidence="10" type="ORF">OW717_01990</name>
</gene>
<dbReference type="NCBIfam" id="TIGR01845">
    <property type="entry name" value="outer_NodT"/>
    <property type="match status" value="1"/>
</dbReference>
<dbReference type="SUPFAM" id="SSF56954">
    <property type="entry name" value="Outer membrane efflux proteins (OEP)"/>
    <property type="match status" value="1"/>
</dbReference>
<keyword evidence="4 9" id="KW-0812">Transmembrane</keyword>
<dbReference type="EMBL" id="JAQGFR010000044">
    <property type="protein sequence ID" value="MEB8512810.1"/>
    <property type="molecule type" value="Genomic_DNA"/>
</dbReference>
<keyword evidence="5" id="KW-0732">Signal</keyword>
<comment type="caution">
    <text evidence="10">The sequence shown here is derived from an EMBL/GenBank/DDBJ whole genome shotgun (WGS) entry which is preliminary data.</text>
</comment>
<evidence type="ECO:0000256" key="3">
    <source>
        <dbReference type="ARBA" id="ARBA00022452"/>
    </source>
</evidence>
<keyword evidence="6 9" id="KW-0472">Membrane</keyword>
<evidence type="ECO:0000256" key="4">
    <source>
        <dbReference type="ARBA" id="ARBA00022692"/>
    </source>
</evidence>
<dbReference type="PANTHER" id="PTHR30203:SF20">
    <property type="entry name" value="MULTIDRUG RESISTANCE OUTER MEMBRANE PROTEIN MDTP-RELATED"/>
    <property type="match status" value="1"/>
</dbReference>
<evidence type="ECO:0000256" key="2">
    <source>
        <dbReference type="ARBA" id="ARBA00007613"/>
    </source>
</evidence>
<reference evidence="10 11" key="1">
    <citation type="submission" date="2022-11" db="EMBL/GenBank/DDBJ databases">
        <title>Comparative genomics analysis of Acidithiobacillus ferriphilus.</title>
        <authorList>
            <person name="Ma L."/>
        </authorList>
    </citation>
    <scope>NUCLEOTIDE SEQUENCE [LARGE SCALE GENOMIC DNA]</scope>
    <source>
        <strain evidence="10 11">DY15</strain>
    </source>
</reference>
<dbReference type="Gene3D" id="2.20.200.10">
    <property type="entry name" value="Outer membrane efflux proteins (OEP)"/>
    <property type="match status" value="1"/>
</dbReference>
<evidence type="ECO:0000313" key="10">
    <source>
        <dbReference type="EMBL" id="MEB8512810.1"/>
    </source>
</evidence>
<organism evidence="10 11">
    <name type="scientific">Acidithiobacillus ferriphilus</name>
    <dbReference type="NCBI Taxonomy" id="1689834"/>
    <lineage>
        <taxon>Bacteria</taxon>
        <taxon>Pseudomonadati</taxon>
        <taxon>Pseudomonadota</taxon>
        <taxon>Acidithiobacillia</taxon>
        <taxon>Acidithiobacillales</taxon>
        <taxon>Acidithiobacillaceae</taxon>
        <taxon>Acidithiobacillus</taxon>
    </lineage>
</organism>
<evidence type="ECO:0000313" key="11">
    <source>
        <dbReference type="Proteomes" id="UP001308776"/>
    </source>
</evidence>
<evidence type="ECO:0000256" key="5">
    <source>
        <dbReference type="ARBA" id="ARBA00022729"/>
    </source>
</evidence>
<accession>A0ABU6FL97</accession>
<evidence type="ECO:0000256" key="1">
    <source>
        <dbReference type="ARBA" id="ARBA00004370"/>
    </source>
</evidence>
<dbReference type="Pfam" id="PF02321">
    <property type="entry name" value="OEP"/>
    <property type="match status" value="2"/>
</dbReference>
<protein>
    <submittedName>
        <fullName evidence="10">Efflux transporter outer membrane subunit</fullName>
    </submittedName>
</protein>
<evidence type="ECO:0000256" key="9">
    <source>
        <dbReference type="RuleBase" id="RU362097"/>
    </source>
</evidence>
<comment type="similarity">
    <text evidence="2 9">Belongs to the outer membrane factor (OMF) (TC 1.B.17) family.</text>
</comment>
<dbReference type="PANTHER" id="PTHR30203">
    <property type="entry name" value="OUTER MEMBRANE CATION EFFLUX PROTEIN"/>
    <property type="match status" value="1"/>
</dbReference>
<name>A0ABU6FL97_9PROT</name>
<dbReference type="Proteomes" id="UP001308776">
    <property type="component" value="Unassembled WGS sequence"/>
</dbReference>
<keyword evidence="11" id="KW-1185">Reference proteome</keyword>
<dbReference type="PROSITE" id="PS51257">
    <property type="entry name" value="PROKAR_LIPOPROTEIN"/>
    <property type="match status" value="1"/>
</dbReference>
<keyword evidence="8 9" id="KW-0449">Lipoprotein</keyword>
<dbReference type="Gene3D" id="1.20.1600.10">
    <property type="entry name" value="Outer membrane efflux proteins (OEP)"/>
    <property type="match status" value="1"/>
</dbReference>
<evidence type="ECO:0000256" key="6">
    <source>
        <dbReference type="ARBA" id="ARBA00023136"/>
    </source>
</evidence>
<dbReference type="RefSeq" id="WP_325757545.1">
    <property type="nucleotide sequence ID" value="NZ_JAQGFL010000092.1"/>
</dbReference>
<proteinExistence type="inferred from homology"/>
<sequence>MKKQIILLSSILLISACARLPRHLPGGKMGQKTQISKTLAQYNGQFGITAGAWPQSDWWKAAGIPALNALEKDALRNNPDLQIVSTRILAARATVADQRAGLLPHISAGASTTQEYFSKQGLHTTANGSSVLYTELNPLEVQYHVDLWGQDSDKIRAALGNVRVARADLAEARLRLSTEVAIHYFSLIGDIQRRAQILKEQQLHAALLRLDQERLHSGLTGAKAVYLQKEACTAARQAVTDITNDIVVQQYSLAALAGHGPDWGRNIQTAPLPSLTTIAVPKDLPLRIIAHRPDIVAARWEIEVAAQEVGAARAAFYPNVNIALFAGWNSIHLGDLFSPGNLAHAVGPVISLPIFEGGALRAQLRARNARYMAAEDHYHATILNAVRQIADRLSDWQRIRRKLSEEQEMIIAARRTTRLENAAFRTGLSNKIGMLTAHIHEAQINNQDYSLQIADATSWARLNAALGNGYAFSGGRS</sequence>
<evidence type="ECO:0000256" key="8">
    <source>
        <dbReference type="ARBA" id="ARBA00023288"/>
    </source>
</evidence>